<dbReference type="SUPFAM" id="SSF47336">
    <property type="entry name" value="ACP-like"/>
    <property type="match status" value="1"/>
</dbReference>
<dbReference type="InterPro" id="IPR000873">
    <property type="entry name" value="AMP-dep_synth/lig_dom"/>
</dbReference>
<dbReference type="STRING" id="52.CMC5_057380"/>
<reference evidence="3 4" key="1">
    <citation type="submission" date="2015-07" db="EMBL/GenBank/DDBJ databases">
        <title>Genome analysis of myxobacterium Chondromyces crocatus Cm c5 reveals a high potential for natural compound synthesis and the genetic basis for the loss of fruiting body formation.</title>
        <authorList>
            <person name="Zaburannyi N."/>
            <person name="Bunk B."/>
            <person name="Maier J."/>
            <person name="Overmann J."/>
            <person name="Mueller R."/>
        </authorList>
    </citation>
    <scope>NUCLEOTIDE SEQUENCE [LARGE SCALE GENOMIC DNA]</scope>
    <source>
        <strain evidence="3 4">Cm c5</strain>
    </source>
</reference>
<dbReference type="PROSITE" id="PS00455">
    <property type="entry name" value="AMP_BINDING"/>
    <property type="match status" value="1"/>
</dbReference>
<dbReference type="PANTHER" id="PTHR44394:SF1">
    <property type="entry name" value="BETA-ALANINE-ACTIVATING ENZYME"/>
    <property type="match status" value="1"/>
</dbReference>
<dbReference type="InterPro" id="IPR042099">
    <property type="entry name" value="ANL_N_sf"/>
</dbReference>
<dbReference type="Gene3D" id="3.40.50.12780">
    <property type="entry name" value="N-terminal domain of ligase-like"/>
    <property type="match status" value="1"/>
</dbReference>
<dbReference type="Gene3D" id="3.40.630.30">
    <property type="match status" value="1"/>
</dbReference>
<dbReference type="EMBL" id="CP012159">
    <property type="protein sequence ID" value="AKT41531.1"/>
    <property type="molecule type" value="Genomic_DNA"/>
</dbReference>
<dbReference type="Pfam" id="PF00501">
    <property type="entry name" value="AMP-binding"/>
    <property type="match status" value="1"/>
</dbReference>
<feature type="region of interest" description="Disordered" evidence="1">
    <location>
        <begin position="1"/>
        <end position="23"/>
    </location>
</feature>
<dbReference type="SUPFAM" id="SSF56801">
    <property type="entry name" value="Acetyl-CoA synthetase-like"/>
    <property type="match status" value="1"/>
</dbReference>
<evidence type="ECO:0000313" key="3">
    <source>
        <dbReference type="EMBL" id="AKT41531.1"/>
    </source>
</evidence>
<dbReference type="InterPro" id="IPR009081">
    <property type="entry name" value="PP-bd_ACP"/>
</dbReference>
<dbReference type="Gene3D" id="3.30.300.30">
    <property type="match status" value="1"/>
</dbReference>
<proteinExistence type="predicted"/>
<dbReference type="Pfam" id="PF00550">
    <property type="entry name" value="PP-binding"/>
    <property type="match status" value="1"/>
</dbReference>
<keyword evidence="4" id="KW-1185">Reference proteome</keyword>
<evidence type="ECO:0000313" key="4">
    <source>
        <dbReference type="Proteomes" id="UP000067626"/>
    </source>
</evidence>
<dbReference type="KEGG" id="ccro:CMC5_057380"/>
<feature type="region of interest" description="Disordered" evidence="1">
    <location>
        <begin position="1104"/>
        <end position="1147"/>
    </location>
</feature>
<feature type="compositionally biased region" description="Basic and acidic residues" evidence="1">
    <location>
        <begin position="1104"/>
        <end position="1126"/>
    </location>
</feature>
<dbReference type="InterPro" id="IPR020845">
    <property type="entry name" value="AMP-binding_CS"/>
</dbReference>
<feature type="compositionally biased region" description="Low complexity" evidence="1">
    <location>
        <begin position="182"/>
        <end position="203"/>
    </location>
</feature>
<dbReference type="PANTHER" id="PTHR44394">
    <property type="entry name" value="BETA-ALANINE-ACTIVATING ENZYME"/>
    <property type="match status" value="1"/>
</dbReference>
<dbReference type="GO" id="GO:0043041">
    <property type="term" value="P:amino acid activation for nonribosomal peptide biosynthetic process"/>
    <property type="evidence" value="ECO:0007669"/>
    <property type="project" value="TreeGrafter"/>
</dbReference>
<dbReference type="CDD" id="cd05930">
    <property type="entry name" value="A_NRPS"/>
    <property type="match status" value="1"/>
</dbReference>
<accession>A0A0K1EL19</accession>
<feature type="domain" description="Carrier" evidence="2">
    <location>
        <begin position="1035"/>
        <end position="1109"/>
    </location>
</feature>
<feature type="region of interest" description="Disordered" evidence="1">
    <location>
        <begin position="170"/>
        <end position="219"/>
    </location>
</feature>
<evidence type="ECO:0000256" key="1">
    <source>
        <dbReference type="SAM" id="MobiDB-lite"/>
    </source>
</evidence>
<name>A0A0K1EL19_CHOCO</name>
<dbReference type="InterPro" id="IPR052091">
    <property type="entry name" value="Beta-ala_Activ/Resist"/>
</dbReference>
<sequence>MSHESTRVRDEGRGVVDGGEKARPSGAFRVGPLLSPLPRMLLLEASATEEALALLSAFADRFASGSPDLTGRELAQLDEATAALIERLTPVDDGRGLPEKSRSYDRFFQVVRCAQPVDAMAVGLVQAARACFTELERGSTLSVGERCLLLSGLGVSARVASERGRKASGCGQGAARGARVPGEAGEASEAGEVGEAGEGKASADACWKEGGSGSTRPSLTTLVTVEDPALARWIHGHHVFFPLIQALLVTHALVLESLQENELARASEALWLSSLLLRASGVAMKLAGDMTPEAYADVVRPAMPEGFSGLMSADHAALMKLVRGLKRCTDDPPHALRAPLRAYRLAVGAAYGAHIHVCAHHVGSHASLRMDQLAGSAASTAPEDLKGYLARYLREAGLNRPVEAGADGGGEREPASMLPDLGLACVAEGGEPASDLVAGRALDVADGPDGLRGEALALSGTWTIHGALASFLATSPAHLDRPALVTDAGSMSFRALSERVTAIARGLRARLRGAPSVEGSPLVGVCMSRSPALVAVLLAVLQVGGAYVPLDPQYPRDRLAYIASDADPALIVTEPRHAACVQEIASSKPCWVLEPELSLGVETAAPCLGAERGVAVDGGVAVEGSVVADGGAMVDGEGLFAVLYTSGSTGHPRGVCLSHRAAQNRFRWMWQARPFAPGEVCCFKTPLGFVDAVWELFGALLQGVTVAVAPDDLEKDPHGLLAFVVRHGVSRLIVVPSLLRLLVPRLADLAAAPDGLPARSRAGIAPSAAGMHPVASVAHFVAPAPRPVGPRIWTCSGEALPADLAAAFLMQRPGDVLLNLYGSTEVMGDVTWHEVRVGDAPVPVGRPIANTTIELLDDAGRPVAPGAIGAVHVRGATLARGHLVPGEGRVAPLGDGQRYTTGDLGRWVRASHDGGWTLVYEGRRDRQVKLLGNRFDLAELEGALASVEGVARAVALLREDPAGVELLGFVQPSAPGSVTLEALRVACQRALPPVAQPTLVLVEALPLLPNGKLDRRALLAQSASGPASKSAASRARSAADRSVIARVWREVLGEGPAGEEVDFFLSGGTSIQAVAMVRRLRDAGVPVSLEQLYAARTPGALRRLRETRRGDEREAGRGAGDEREPGRCAGDLRGLGTSSRTAHAPAWSGGMPEGAVGAWAVRPLEATCPEAREAAVRVLADSFGRADVMALALGATPADFLALSSAAFDATASSGLSFLAVDGAGTPAGCVLAVDLWRLRADVKAGRFTPPPVFGPIFAMFDALEAPWHQRVPVSAPGRWVSVLLLGVTSTAFAGPVTHLLEAAVVEAARVRDYEGLLTVNTSVVTQHLCEELGYREEARMDARAFMLQGARPFAHVPKDATQIVLHERRLGEPSPDAGGHAGAAPAP</sequence>
<protein>
    <recommendedName>
        <fullName evidence="2">Carrier domain-containing protein</fullName>
    </recommendedName>
</protein>
<organism evidence="3 4">
    <name type="scientific">Chondromyces crocatus</name>
    <dbReference type="NCBI Taxonomy" id="52"/>
    <lineage>
        <taxon>Bacteria</taxon>
        <taxon>Pseudomonadati</taxon>
        <taxon>Myxococcota</taxon>
        <taxon>Polyangia</taxon>
        <taxon>Polyangiales</taxon>
        <taxon>Polyangiaceae</taxon>
        <taxon>Chondromyces</taxon>
    </lineage>
</organism>
<dbReference type="PROSITE" id="PS50075">
    <property type="entry name" value="CARRIER"/>
    <property type="match status" value="1"/>
</dbReference>
<dbReference type="InterPro" id="IPR036736">
    <property type="entry name" value="ACP-like_sf"/>
</dbReference>
<dbReference type="Proteomes" id="UP000067626">
    <property type="component" value="Chromosome"/>
</dbReference>
<dbReference type="InterPro" id="IPR045851">
    <property type="entry name" value="AMP-bd_C_sf"/>
</dbReference>
<dbReference type="Gene3D" id="1.10.1200.10">
    <property type="entry name" value="ACP-like"/>
    <property type="match status" value="1"/>
</dbReference>
<gene>
    <name evidence="3" type="ORF">CMC5_057380</name>
</gene>
<dbReference type="PATRIC" id="fig|52.7.peg.6326"/>
<evidence type="ECO:0000259" key="2">
    <source>
        <dbReference type="PROSITE" id="PS50075"/>
    </source>
</evidence>